<feature type="compositionally biased region" description="Basic and acidic residues" evidence="1">
    <location>
        <begin position="85"/>
        <end position="101"/>
    </location>
</feature>
<protein>
    <submittedName>
        <fullName evidence="3">Uncharacterized protein</fullName>
    </submittedName>
</protein>
<comment type="caution">
    <text evidence="3">The sequence shown here is derived from an EMBL/GenBank/DDBJ whole genome shotgun (WGS) entry which is preliminary data.</text>
</comment>
<feature type="chain" id="PRO_5042231901" evidence="2">
    <location>
        <begin position="31"/>
        <end position="573"/>
    </location>
</feature>
<sequence length="573" mass="59772">MVSTSTLGTPAKLIHLALLLVLSYPTSSHSLPVPDLSNDLVAHEILSTTGGSSGGGNTTVFVARDAEQAAVYAELASKVRAEMQKEGEKEGVGGIIKRADRQPPLGPYGGQGPSGSSSAGAGGSGSTNRIILPPPTPPGAGGYPVPGAYPALGGYPAPGGLSTPGGYPAPGGLPAPGAYPAAAAYPPPGGGHGGAAAPDNLPPIASIVGPDGNTIIPSRVYPPVAGVPAAAPGSSHGHNIYGGAPNPNAAPYVPRTAEQLLQHGDQMTDAQDHRRDFPPFPFQQSPYSHYGQLVTYGWETYLDPLGYLGNPFNAHTGLFPVAQGLQSLSISTTITNRHIHRHEQTRNFQLMDGPPIAASNLKYHTMYDVLNGVIYSVCNTTPQEIRSFDWQGTPPLLQWSDVTELQWHQLGGTMQGLQYVILVKCDDAEVKEALRASISHPILGNESRVPFPLPGGNSPKHWGRGTLRATPGFRRLMGTAPGERIALLLAQHKRHDAQARKVTDIFAFRDDQTPAGSFQSITLVFKIGLSTGTGGKRGPRKPPTSNDGDDSSAKKASGSAASDHPGSGQLQPS</sequence>
<accession>A0AAE0WXL3</accession>
<evidence type="ECO:0000256" key="1">
    <source>
        <dbReference type="SAM" id="MobiDB-lite"/>
    </source>
</evidence>
<name>A0AAE0WXL3_9PEZI</name>
<gene>
    <name evidence="3" type="ORF">LTR78_000200</name>
</gene>
<evidence type="ECO:0000313" key="3">
    <source>
        <dbReference type="EMBL" id="KAK3679824.1"/>
    </source>
</evidence>
<dbReference type="EMBL" id="JAUTXT010000001">
    <property type="protein sequence ID" value="KAK3679824.1"/>
    <property type="molecule type" value="Genomic_DNA"/>
</dbReference>
<organism evidence="3 4">
    <name type="scientific">Recurvomyces mirabilis</name>
    <dbReference type="NCBI Taxonomy" id="574656"/>
    <lineage>
        <taxon>Eukaryota</taxon>
        <taxon>Fungi</taxon>
        <taxon>Dikarya</taxon>
        <taxon>Ascomycota</taxon>
        <taxon>Pezizomycotina</taxon>
        <taxon>Dothideomycetes</taxon>
        <taxon>Dothideomycetidae</taxon>
        <taxon>Mycosphaerellales</taxon>
        <taxon>Teratosphaeriaceae</taxon>
        <taxon>Recurvomyces</taxon>
    </lineage>
</organism>
<keyword evidence="4" id="KW-1185">Reference proteome</keyword>
<reference evidence="3" key="1">
    <citation type="submission" date="2023-07" db="EMBL/GenBank/DDBJ databases">
        <title>Black Yeasts Isolated from many extreme environments.</title>
        <authorList>
            <person name="Coleine C."/>
            <person name="Stajich J.E."/>
            <person name="Selbmann L."/>
        </authorList>
    </citation>
    <scope>NUCLEOTIDE SEQUENCE</scope>
    <source>
        <strain evidence="3">CCFEE 5485</strain>
    </source>
</reference>
<keyword evidence="2" id="KW-0732">Signal</keyword>
<evidence type="ECO:0000313" key="4">
    <source>
        <dbReference type="Proteomes" id="UP001274830"/>
    </source>
</evidence>
<dbReference type="Proteomes" id="UP001274830">
    <property type="component" value="Unassembled WGS sequence"/>
</dbReference>
<feature type="region of interest" description="Disordered" evidence="1">
    <location>
        <begin position="529"/>
        <end position="573"/>
    </location>
</feature>
<dbReference type="AlphaFoldDB" id="A0AAE0WXL3"/>
<feature type="compositionally biased region" description="Low complexity" evidence="1">
    <location>
        <begin position="554"/>
        <end position="563"/>
    </location>
</feature>
<evidence type="ECO:0000256" key="2">
    <source>
        <dbReference type="SAM" id="SignalP"/>
    </source>
</evidence>
<feature type="region of interest" description="Disordered" evidence="1">
    <location>
        <begin position="85"/>
        <end position="143"/>
    </location>
</feature>
<feature type="signal peptide" evidence="2">
    <location>
        <begin position="1"/>
        <end position="30"/>
    </location>
</feature>
<proteinExistence type="predicted"/>